<evidence type="ECO:0000313" key="2">
    <source>
        <dbReference type="EMBL" id="VFS63192.1"/>
    </source>
</evidence>
<feature type="signal peptide" evidence="1">
    <location>
        <begin position="1"/>
        <end position="34"/>
    </location>
</feature>
<proteinExistence type="predicted"/>
<dbReference type="Proteomes" id="UP000345637">
    <property type="component" value="Unassembled WGS sequence"/>
</dbReference>
<keyword evidence="1" id="KW-0732">Signal</keyword>
<gene>
    <name evidence="2" type="ORF">NCTC12998_02167</name>
</gene>
<protein>
    <submittedName>
        <fullName evidence="2">Uncharacterized protein</fullName>
    </submittedName>
</protein>
<evidence type="ECO:0000313" key="3">
    <source>
        <dbReference type="Proteomes" id="UP000345637"/>
    </source>
</evidence>
<dbReference type="AlphaFoldDB" id="A0A485AR04"/>
<name>A0A485AR04_RAOPL</name>
<evidence type="ECO:0000256" key="1">
    <source>
        <dbReference type="SAM" id="SignalP"/>
    </source>
</evidence>
<dbReference type="EMBL" id="CAADJE010000021">
    <property type="protein sequence ID" value="VFS63192.1"/>
    <property type="molecule type" value="Genomic_DNA"/>
</dbReference>
<reference evidence="2 3" key="1">
    <citation type="submission" date="2019-03" db="EMBL/GenBank/DDBJ databases">
        <authorList>
            <consortium name="Pathogen Informatics"/>
        </authorList>
    </citation>
    <scope>NUCLEOTIDE SEQUENCE [LARGE SCALE GENOMIC DNA]</scope>
    <source>
        <strain evidence="2 3">NCTC12998</strain>
    </source>
</reference>
<accession>A0A485AR04</accession>
<organism evidence="2 3">
    <name type="scientific">Raoultella planticola</name>
    <name type="common">Klebsiella planticola</name>
    <dbReference type="NCBI Taxonomy" id="575"/>
    <lineage>
        <taxon>Bacteria</taxon>
        <taxon>Pseudomonadati</taxon>
        <taxon>Pseudomonadota</taxon>
        <taxon>Gammaproteobacteria</taxon>
        <taxon>Enterobacterales</taxon>
        <taxon>Enterobacteriaceae</taxon>
        <taxon>Klebsiella/Raoultella group</taxon>
        <taxon>Raoultella</taxon>
    </lineage>
</organism>
<feature type="chain" id="PRO_5019870404" evidence="1">
    <location>
        <begin position="35"/>
        <end position="84"/>
    </location>
</feature>
<sequence length="84" mass="9173">MNLRHGNGMSYIGKRSATALFLLSTLLAATAARAEGTIGIAQQYGIGYLILDVVRDHQLIEKHGKDEGLDIKSRVAHAFRGHRT</sequence>